<reference evidence="3 4" key="1">
    <citation type="journal article" date="2018" name="IMA Fungus">
        <title>IMA Genome-F 9: Draft genome sequence of Annulohypoxylon stygium, Aspergillus mulundensis, Berkeleyomyces basicola (syn. Thielaviopsis basicola), Ceratocystis smalleyi, two Cercospora beticola strains, Coleophoma cylindrospora, Fusarium fracticaudum, Phialophora cf. hyalina, and Morchella septimelata.</title>
        <authorList>
            <person name="Wingfield B.D."/>
            <person name="Bills G.F."/>
            <person name="Dong Y."/>
            <person name="Huang W."/>
            <person name="Nel W.J."/>
            <person name="Swalarsk-Parry B.S."/>
            <person name="Vaghefi N."/>
            <person name="Wilken P.M."/>
            <person name="An Z."/>
            <person name="de Beer Z.W."/>
            <person name="De Vos L."/>
            <person name="Chen L."/>
            <person name="Duong T.A."/>
            <person name="Gao Y."/>
            <person name="Hammerbacher A."/>
            <person name="Kikkert J.R."/>
            <person name="Li Y."/>
            <person name="Li H."/>
            <person name="Li K."/>
            <person name="Li Q."/>
            <person name="Liu X."/>
            <person name="Ma X."/>
            <person name="Naidoo K."/>
            <person name="Pethybridge S.J."/>
            <person name="Sun J."/>
            <person name="Steenkamp E.T."/>
            <person name="van der Nest M.A."/>
            <person name="van Wyk S."/>
            <person name="Wingfield M.J."/>
            <person name="Xiong C."/>
            <person name="Yue Q."/>
            <person name="Zhang X."/>
        </authorList>
    </citation>
    <scope>NUCLEOTIDE SEQUENCE [LARGE SCALE GENOMIC DNA]</scope>
    <source>
        <strain evidence="3 4">DSM 5745</strain>
    </source>
</reference>
<dbReference type="InterPro" id="IPR036047">
    <property type="entry name" value="F-box-like_dom_sf"/>
</dbReference>
<feature type="region of interest" description="Disordered" evidence="1">
    <location>
        <begin position="363"/>
        <end position="401"/>
    </location>
</feature>
<dbReference type="AlphaFoldDB" id="A0A3D8QJC9"/>
<dbReference type="Pfam" id="PF12937">
    <property type="entry name" value="F-box-like"/>
    <property type="match status" value="1"/>
</dbReference>
<dbReference type="Gene3D" id="1.20.1280.50">
    <property type="match status" value="1"/>
</dbReference>
<dbReference type="EMBL" id="PVWQ01000016">
    <property type="protein sequence ID" value="RDW61818.1"/>
    <property type="molecule type" value="Genomic_DNA"/>
</dbReference>
<comment type="caution">
    <text evidence="3">The sequence shown here is derived from an EMBL/GenBank/DDBJ whole genome shotgun (WGS) entry which is preliminary data.</text>
</comment>
<accession>A0A3D8QJC9</accession>
<dbReference type="GeneID" id="38120860"/>
<name>A0A3D8QJC9_9EURO</name>
<evidence type="ECO:0000313" key="4">
    <source>
        <dbReference type="Proteomes" id="UP000256690"/>
    </source>
</evidence>
<dbReference type="InterPro" id="IPR001810">
    <property type="entry name" value="F-box_dom"/>
</dbReference>
<gene>
    <name evidence="3" type="ORF">DSM5745_10490</name>
</gene>
<dbReference type="Proteomes" id="UP000256690">
    <property type="component" value="Unassembled WGS sequence"/>
</dbReference>
<dbReference type="PROSITE" id="PS50181">
    <property type="entry name" value="FBOX"/>
    <property type="match status" value="1"/>
</dbReference>
<keyword evidence="4" id="KW-1185">Reference proteome</keyword>
<feature type="domain" description="F-box" evidence="2">
    <location>
        <begin position="9"/>
        <end position="55"/>
    </location>
</feature>
<proteinExistence type="predicted"/>
<sequence length="504" mass="54825">MQESLTGAAMAGYTLPTELLQEILLSLDIESFHSASLTCKSWRAAALSTHLLRRQLKAVPTLSNNNIETATLPALQSLFRRICTTHLIGLQHTITFTSTALTPDPDPDPTFPRNNIPLRTQDGYYPAHLRGLTLTFNTPTSGRHEIQLVSAIFPNADAVRQILGYNHSVASTFSRPFARMQAALSACGGVLAVALGRNVQIYFLRDGAEMGSVAGVIGESGLEAVRGVEFEGVGGLLRVEIDGPGGAFVRYVGFGGCDCQGESMSTSTSGRDSRSIEQAQLAYWEKALQNVYLDSRTIERSLGDGTSLRGMRVVNTAPAHQLPEDKGKICPCQTERTFFALFRRARCSFYAVGRVSHDGRIEITQRLPARRPSLGLKSPQETKPAEPEAGGSDPGTRLDRFDARNLPTAHSFDPLLSVSEDGKMLVVSEPPHGGTKGGVYVCRCLSLGEEGSEPWPFALSMLDEPLMSLRVSWDEGGGEYVVDAQSERRSMQWELRLRSSCFGA</sequence>
<dbReference type="OrthoDB" id="5126814at2759"/>
<dbReference type="SUPFAM" id="SSF81383">
    <property type="entry name" value="F-box domain"/>
    <property type="match status" value="1"/>
</dbReference>
<dbReference type="SMART" id="SM00256">
    <property type="entry name" value="FBOX"/>
    <property type="match status" value="1"/>
</dbReference>
<evidence type="ECO:0000259" key="2">
    <source>
        <dbReference type="PROSITE" id="PS50181"/>
    </source>
</evidence>
<dbReference type="CDD" id="cd09917">
    <property type="entry name" value="F-box_SF"/>
    <property type="match status" value="1"/>
</dbReference>
<evidence type="ECO:0000313" key="3">
    <source>
        <dbReference type="EMBL" id="RDW61818.1"/>
    </source>
</evidence>
<dbReference type="RefSeq" id="XP_026598949.1">
    <property type="nucleotide sequence ID" value="XM_026752506.1"/>
</dbReference>
<evidence type="ECO:0000256" key="1">
    <source>
        <dbReference type="SAM" id="MobiDB-lite"/>
    </source>
</evidence>
<protein>
    <recommendedName>
        <fullName evidence="2">F-box domain-containing protein</fullName>
    </recommendedName>
</protein>
<organism evidence="3 4">
    <name type="scientific">Aspergillus mulundensis</name>
    <dbReference type="NCBI Taxonomy" id="1810919"/>
    <lineage>
        <taxon>Eukaryota</taxon>
        <taxon>Fungi</taxon>
        <taxon>Dikarya</taxon>
        <taxon>Ascomycota</taxon>
        <taxon>Pezizomycotina</taxon>
        <taxon>Eurotiomycetes</taxon>
        <taxon>Eurotiomycetidae</taxon>
        <taxon>Eurotiales</taxon>
        <taxon>Aspergillaceae</taxon>
        <taxon>Aspergillus</taxon>
        <taxon>Aspergillus subgen. Nidulantes</taxon>
    </lineage>
</organism>